<evidence type="ECO:0000256" key="5">
    <source>
        <dbReference type="ARBA" id="ARBA00022989"/>
    </source>
</evidence>
<dbReference type="EMBL" id="JQAR01000010">
    <property type="protein sequence ID" value="KRN30010.1"/>
    <property type="molecule type" value="Genomic_DNA"/>
</dbReference>
<dbReference type="STRING" id="1618.IV36_GL000279"/>
<evidence type="ECO:0000256" key="1">
    <source>
        <dbReference type="ARBA" id="ARBA00004651"/>
    </source>
</evidence>
<gene>
    <name evidence="9" type="ORF">IV36_GL000279</name>
</gene>
<comment type="subcellular location">
    <subcellularLocation>
        <location evidence="1 7">Cell membrane</location>
        <topology evidence="1 7">Multi-pass membrane protein</topology>
    </subcellularLocation>
</comment>
<protein>
    <submittedName>
        <fullName evidence="9">Sugar ABC superfamily ATP binding cassette transporter, membrane protein</fullName>
    </submittedName>
</protein>
<dbReference type="GO" id="GO:0005886">
    <property type="term" value="C:plasma membrane"/>
    <property type="evidence" value="ECO:0007669"/>
    <property type="project" value="UniProtKB-SubCell"/>
</dbReference>
<dbReference type="PANTHER" id="PTHR43744:SF12">
    <property type="entry name" value="ABC TRANSPORTER PERMEASE PROTEIN MG189-RELATED"/>
    <property type="match status" value="1"/>
</dbReference>
<feature type="transmembrane region" description="Helical" evidence="7">
    <location>
        <begin position="195"/>
        <end position="216"/>
    </location>
</feature>
<dbReference type="Gene3D" id="1.10.3720.10">
    <property type="entry name" value="MetI-like"/>
    <property type="match status" value="1"/>
</dbReference>
<comment type="similarity">
    <text evidence="7">Belongs to the binding-protein-dependent transport system permease family.</text>
</comment>
<dbReference type="CDD" id="cd06261">
    <property type="entry name" value="TM_PBP2"/>
    <property type="match status" value="1"/>
</dbReference>
<dbReference type="SUPFAM" id="SSF161098">
    <property type="entry name" value="MetI-like"/>
    <property type="match status" value="1"/>
</dbReference>
<dbReference type="GO" id="GO:0055085">
    <property type="term" value="P:transmembrane transport"/>
    <property type="evidence" value="ECO:0007669"/>
    <property type="project" value="InterPro"/>
</dbReference>
<keyword evidence="2 7" id="KW-0813">Transport</keyword>
<keyword evidence="6 7" id="KW-0472">Membrane</keyword>
<dbReference type="OrthoDB" id="9771544at2"/>
<dbReference type="InterPro" id="IPR000515">
    <property type="entry name" value="MetI-like"/>
</dbReference>
<dbReference type="Pfam" id="PF00528">
    <property type="entry name" value="BPD_transp_1"/>
    <property type="match status" value="1"/>
</dbReference>
<feature type="domain" description="ABC transmembrane type-1" evidence="8">
    <location>
        <begin position="73"/>
        <end position="262"/>
    </location>
</feature>
<proteinExistence type="inferred from homology"/>
<dbReference type="RefSeq" id="WP_082623724.1">
    <property type="nucleotide sequence ID" value="NZ_JATAAJ010000002.1"/>
</dbReference>
<evidence type="ECO:0000313" key="9">
    <source>
        <dbReference type="EMBL" id="KRN30010.1"/>
    </source>
</evidence>
<dbReference type="AlphaFoldDB" id="A0A0R2FXK7"/>
<evidence type="ECO:0000256" key="4">
    <source>
        <dbReference type="ARBA" id="ARBA00022692"/>
    </source>
</evidence>
<evidence type="ECO:0000256" key="7">
    <source>
        <dbReference type="RuleBase" id="RU363032"/>
    </source>
</evidence>
<feature type="transmembrane region" description="Helical" evidence="7">
    <location>
        <begin position="241"/>
        <end position="262"/>
    </location>
</feature>
<organism evidence="9 10">
    <name type="scientific">Liquorilactobacillus mali</name>
    <dbReference type="NCBI Taxonomy" id="1618"/>
    <lineage>
        <taxon>Bacteria</taxon>
        <taxon>Bacillati</taxon>
        <taxon>Bacillota</taxon>
        <taxon>Bacilli</taxon>
        <taxon>Lactobacillales</taxon>
        <taxon>Lactobacillaceae</taxon>
        <taxon>Liquorilactobacillus</taxon>
    </lineage>
</organism>
<feature type="transmembrane region" description="Helical" evidence="7">
    <location>
        <begin position="72"/>
        <end position="96"/>
    </location>
</feature>
<evidence type="ECO:0000259" key="8">
    <source>
        <dbReference type="PROSITE" id="PS50928"/>
    </source>
</evidence>
<evidence type="ECO:0000313" key="10">
    <source>
        <dbReference type="Proteomes" id="UP000051727"/>
    </source>
</evidence>
<dbReference type="Proteomes" id="UP000051727">
    <property type="component" value="Unassembled WGS sequence"/>
</dbReference>
<feature type="transmembrane region" description="Helical" evidence="7">
    <location>
        <begin position="14"/>
        <end position="36"/>
    </location>
</feature>
<reference evidence="9 10" key="1">
    <citation type="journal article" date="2015" name="Genome Announc.">
        <title>Expanding the biotechnology potential of lactobacilli through comparative genomics of 213 strains and associated genera.</title>
        <authorList>
            <person name="Sun Z."/>
            <person name="Harris H.M."/>
            <person name="McCann A."/>
            <person name="Guo C."/>
            <person name="Argimon S."/>
            <person name="Zhang W."/>
            <person name="Yang X."/>
            <person name="Jeffery I.B."/>
            <person name="Cooney J.C."/>
            <person name="Kagawa T.F."/>
            <person name="Liu W."/>
            <person name="Song Y."/>
            <person name="Salvetti E."/>
            <person name="Wrobel A."/>
            <person name="Rasinkangas P."/>
            <person name="Parkhill J."/>
            <person name="Rea M.C."/>
            <person name="O'Sullivan O."/>
            <person name="Ritari J."/>
            <person name="Douillard F.P."/>
            <person name="Paul Ross R."/>
            <person name="Yang R."/>
            <person name="Briner A.E."/>
            <person name="Felis G.E."/>
            <person name="de Vos W.M."/>
            <person name="Barrangou R."/>
            <person name="Klaenhammer T.R."/>
            <person name="Caufield P.W."/>
            <person name="Cui Y."/>
            <person name="Zhang H."/>
            <person name="O'Toole P.W."/>
        </authorList>
    </citation>
    <scope>NUCLEOTIDE SEQUENCE [LARGE SCALE GENOMIC DNA]</scope>
    <source>
        <strain evidence="9 10">ATCC 27304</strain>
    </source>
</reference>
<accession>A0A0R2FXK7</accession>
<name>A0A0R2FXK7_9LACO</name>
<evidence type="ECO:0000256" key="6">
    <source>
        <dbReference type="ARBA" id="ARBA00023136"/>
    </source>
</evidence>
<dbReference type="PATRIC" id="fig|1618.3.peg.279"/>
<keyword evidence="5 7" id="KW-1133">Transmembrane helix</keyword>
<keyword evidence="4 7" id="KW-0812">Transmembrane</keyword>
<dbReference type="PANTHER" id="PTHR43744">
    <property type="entry name" value="ABC TRANSPORTER PERMEASE PROTEIN MG189-RELATED-RELATED"/>
    <property type="match status" value="1"/>
</dbReference>
<feature type="transmembrane region" description="Helical" evidence="7">
    <location>
        <begin position="137"/>
        <end position="158"/>
    </location>
</feature>
<dbReference type="PROSITE" id="PS50928">
    <property type="entry name" value="ABC_TM1"/>
    <property type="match status" value="1"/>
</dbReference>
<comment type="caution">
    <text evidence="9">The sequence shown here is derived from an EMBL/GenBank/DDBJ whole genome shotgun (WGS) entry which is preliminary data.</text>
</comment>
<keyword evidence="3" id="KW-1003">Cell membrane</keyword>
<feature type="transmembrane region" description="Helical" evidence="7">
    <location>
        <begin position="108"/>
        <end position="131"/>
    </location>
</feature>
<dbReference type="InterPro" id="IPR035906">
    <property type="entry name" value="MetI-like_sf"/>
</dbReference>
<evidence type="ECO:0000256" key="3">
    <source>
        <dbReference type="ARBA" id="ARBA00022475"/>
    </source>
</evidence>
<evidence type="ECO:0000256" key="2">
    <source>
        <dbReference type="ARBA" id="ARBA00022448"/>
    </source>
</evidence>
<sequence>MDTGMQDISKTSKILVGIVLMILGFLMILPFLWMFLSSFKTSTEISLSQSFWPKHWTIDNYENLFTNGSFGIYIKNTLIITMASFIGLFLNAMAGYGFAKFDFKGRKFLFMAVLATMMIPGQVTMIPVYLILNQMQLTNTLLGIVLPGLVGAFGIFLFRQFMSNIPDSIVEAARLDGAGEWYIFFHLILPISKPVLAVQGILTFIGGWNAFLWPLIIANDQKYYTLSVGLQLLQGQHTSDYGLQMAGSSFMVIPIVIIFVIFQKYILQGFNIQMDK</sequence>